<keyword evidence="3 10" id="KW-0999">Mitochondrion inner membrane</keyword>
<evidence type="ECO:0000256" key="10">
    <source>
        <dbReference type="RuleBase" id="RU364128"/>
    </source>
</evidence>
<keyword evidence="8" id="KW-0472">Membrane</keyword>
<evidence type="ECO:0000313" key="13">
    <source>
        <dbReference type="Proteomes" id="UP000612746"/>
    </source>
</evidence>
<dbReference type="PANTHER" id="PTHR31961">
    <property type="entry name" value="SENSITIVE TO HIGH EXPRESSION PROTEIN 9, MITOCHONDRIAL"/>
    <property type="match status" value="1"/>
</dbReference>
<protein>
    <recommendedName>
        <fullName evidence="10">Sensitive to high expression protein 9, mitochondrial</fullName>
    </recommendedName>
</protein>
<evidence type="ECO:0000256" key="7">
    <source>
        <dbReference type="ARBA" id="ARBA00023128"/>
    </source>
</evidence>
<evidence type="ECO:0000256" key="8">
    <source>
        <dbReference type="ARBA" id="ARBA00023136"/>
    </source>
</evidence>
<evidence type="ECO:0000256" key="11">
    <source>
        <dbReference type="SAM" id="MobiDB-lite"/>
    </source>
</evidence>
<keyword evidence="7 10" id="KW-0496">Mitochondrion</keyword>
<keyword evidence="6" id="KW-0175">Coiled coil</keyword>
<gene>
    <name evidence="12" type="ORF">INT44_005318</name>
</gene>
<comment type="caution">
    <text evidence="12">The sequence shown here is derived from an EMBL/GenBank/DDBJ whole genome shotgun (WGS) entry which is preliminary data.</text>
</comment>
<evidence type="ECO:0000313" key="12">
    <source>
        <dbReference type="EMBL" id="KAG2187628.1"/>
    </source>
</evidence>
<comment type="similarity">
    <text evidence="1 10">Belongs to the SHE9 family.</text>
</comment>
<evidence type="ECO:0000256" key="4">
    <source>
        <dbReference type="ARBA" id="ARBA00022946"/>
    </source>
</evidence>
<dbReference type="Proteomes" id="UP000612746">
    <property type="component" value="Unassembled WGS sequence"/>
</dbReference>
<evidence type="ECO:0000256" key="9">
    <source>
        <dbReference type="ARBA" id="ARBA00024807"/>
    </source>
</evidence>
<organism evidence="12 13">
    <name type="scientific">Umbelopsis vinacea</name>
    <dbReference type="NCBI Taxonomy" id="44442"/>
    <lineage>
        <taxon>Eukaryota</taxon>
        <taxon>Fungi</taxon>
        <taxon>Fungi incertae sedis</taxon>
        <taxon>Mucoromycota</taxon>
        <taxon>Mucoromycotina</taxon>
        <taxon>Umbelopsidomycetes</taxon>
        <taxon>Umbelopsidales</taxon>
        <taxon>Umbelopsidaceae</taxon>
        <taxon>Umbelopsis</taxon>
    </lineage>
</organism>
<evidence type="ECO:0000256" key="3">
    <source>
        <dbReference type="ARBA" id="ARBA00022792"/>
    </source>
</evidence>
<dbReference type="GO" id="GO:0005743">
    <property type="term" value="C:mitochondrial inner membrane"/>
    <property type="evidence" value="ECO:0007669"/>
    <property type="project" value="UniProtKB-SubCell"/>
</dbReference>
<accession>A0A8H7UPU3</accession>
<evidence type="ECO:0000256" key="6">
    <source>
        <dbReference type="ARBA" id="ARBA00023054"/>
    </source>
</evidence>
<feature type="compositionally biased region" description="Low complexity" evidence="11">
    <location>
        <begin position="45"/>
        <end position="58"/>
    </location>
</feature>
<dbReference type="GO" id="GO:0007007">
    <property type="term" value="P:inner mitochondrial membrane organization"/>
    <property type="evidence" value="ECO:0007669"/>
    <property type="project" value="TreeGrafter"/>
</dbReference>
<dbReference type="EMBL" id="JAEPRA010000003">
    <property type="protein sequence ID" value="KAG2187628.1"/>
    <property type="molecule type" value="Genomic_DNA"/>
</dbReference>
<reference evidence="12" key="1">
    <citation type="submission" date="2020-12" db="EMBL/GenBank/DDBJ databases">
        <title>Metabolic potential, ecology and presence of endohyphal bacteria is reflected in genomic diversity of Mucoromycotina.</title>
        <authorList>
            <person name="Muszewska A."/>
            <person name="Okrasinska A."/>
            <person name="Steczkiewicz K."/>
            <person name="Drgas O."/>
            <person name="Orlowska M."/>
            <person name="Perlinska-Lenart U."/>
            <person name="Aleksandrzak-Piekarczyk T."/>
            <person name="Szatraj K."/>
            <person name="Zielenkiewicz U."/>
            <person name="Pilsyk S."/>
            <person name="Malc E."/>
            <person name="Mieczkowski P."/>
            <person name="Kruszewska J.S."/>
            <person name="Biernat P."/>
            <person name="Pawlowska J."/>
        </authorList>
    </citation>
    <scope>NUCLEOTIDE SEQUENCE</scope>
    <source>
        <strain evidence="12">WA0000051536</strain>
    </source>
</reference>
<keyword evidence="4 10" id="KW-0809">Transit peptide</keyword>
<dbReference type="OrthoDB" id="5595506at2759"/>
<keyword evidence="2" id="KW-0812">Transmembrane</keyword>
<name>A0A8H7UPU3_9FUNG</name>
<dbReference type="AlphaFoldDB" id="A0A8H7UPU3"/>
<comment type="subunit">
    <text evidence="10">Homooligomer.</text>
</comment>
<dbReference type="Pfam" id="PF05546">
    <property type="entry name" value="She9_MDM33"/>
    <property type="match status" value="1"/>
</dbReference>
<evidence type="ECO:0000256" key="2">
    <source>
        <dbReference type="ARBA" id="ARBA00022692"/>
    </source>
</evidence>
<sequence length="406" mass="46352">MSTATAKFRFFNKRFITSLGSPIKSRIYAPQLVRTQRLYVTETSAATGQTSATTQSAGKDGLKANNGTPWTTETYKGAQRLNSSLSPVVSRLQYATARMKTLAENVNNPQEALQKASTALNELTGYTHIDDVKKKVLHQAEIFESCRTELRNCKAAYEDAVDVRSSTQREINELLQRKHTWTGEDVTRFTELYRLEHLHSQQEMTAKENYRQSEKHMDRQYQELTRAIMERYHEEQLWSDKIRSVSTYGTWALMVVNLILFVAVQTVFEPIKRKRLTDRFEDLLVQKVAEEEVKFQSALDQMDSRNNSILEKQETLLKALATSPYNSEAMPNIIPVVQDVENDATLLSESLPIEHLPVKERHDRPSSILNASYNDTLSITKKDLITYTIEGALVGSALTALLRLYF</sequence>
<keyword evidence="13" id="KW-1185">Reference proteome</keyword>
<keyword evidence="5" id="KW-1133">Transmembrane helix</keyword>
<proteinExistence type="inferred from homology"/>
<dbReference type="PANTHER" id="PTHR31961:SF3">
    <property type="entry name" value="SENSITIVE TO HIGH EXPRESSION PROTEIN 9, MITOCHONDRIAL"/>
    <property type="match status" value="1"/>
</dbReference>
<evidence type="ECO:0000256" key="5">
    <source>
        <dbReference type="ARBA" id="ARBA00022989"/>
    </source>
</evidence>
<dbReference type="InterPro" id="IPR008839">
    <property type="entry name" value="MDM33_fungi"/>
</dbReference>
<comment type="subcellular location">
    <subcellularLocation>
        <location evidence="10">Mitochondrion inner membrane</location>
        <topology evidence="10">Multi-pass membrane protein</topology>
    </subcellularLocation>
</comment>
<comment type="function">
    <text evidence="9">Required for the maintenance of the structure of the mitochondrial inner membrane. Involved in mitochondrial morphology. Causes growth arrest when highly overexpressed.</text>
</comment>
<feature type="region of interest" description="Disordered" evidence="11">
    <location>
        <begin position="45"/>
        <end position="69"/>
    </location>
</feature>
<evidence type="ECO:0000256" key="1">
    <source>
        <dbReference type="ARBA" id="ARBA00007472"/>
    </source>
</evidence>